<dbReference type="InterPro" id="IPR050204">
    <property type="entry name" value="AraC_XylS_family_regulators"/>
</dbReference>
<evidence type="ECO:0000256" key="4">
    <source>
        <dbReference type="ARBA" id="ARBA00023163"/>
    </source>
</evidence>
<dbReference type="Pfam" id="PF22200">
    <property type="entry name" value="ExsA_N"/>
    <property type="match status" value="1"/>
</dbReference>
<evidence type="ECO:0000256" key="1">
    <source>
        <dbReference type="ARBA" id="ARBA00022490"/>
    </source>
</evidence>
<evidence type="ECO:0000256" key="2">
    <source>
        <dbReference type="ARBA" id="ARBA00023015"/>
    </source>
</evidence>
<dbReference type="eggNOG" id="COG2207">
    <property type="taxonomic scope" value="Bacteria"/>
</dbReference>
<keyword evidence="4" id="KW-0804">Transcription</keyword>
<dbReference type="InterPro" id="IPR054015">
    <property type="entry name" value="ExsA-like_N"/>
</dbReference>
<dbReference type="RefSeq" id="WP_008508665.1">
    <property type="nucleotide sequence ID" value="NZ_CM001403.1"/>
</dbReference>
<protein>
    <submittedName>
        <fullName evidence="6">Helix-turn-helix, AraC domain-containing protein</fullName>
    </submittedName>
</protein>
<dbReference type="GO" id="GO:0003700">
    <property type="term" value="F:DNA-binding transcription factor activity"/>
    <property type="evidence" value="ECO:0007669"/>
    <property type="project" value="InterPro"/>
</dbReference>
<dbReference type="SUPFAM" id="SSF46689">
    <property type="entry name" value="Homeodomain-like"/>
    <property type="match status" value="1"/>
</dbReference>
<dbReference type="PANTHER" id="PTHR46796:SF13">
    <property type="entry name" value="HTH-TYPE TRANSCRIPTIONAL ACTIVATOR RHAS"/>
    <property type="match status" value="1"/>
</dbReference>
<dbReference type="OrthoDB" id="4480133at2"/>
<dbReference type="EMBL" id="CM001403">
    <property type="protein sequence ID" value="EHQ27975.1"/>
    <property type="molecule type" value="Genomic_DNA"/>
</dbReference>
<dbReference type="Proteomes" id="UP000002774">
    <property type="component" value="Chromosome"/>
</dbReference>
<dbReference type="GO" id="GO:0043565">
    <property type="term" value="F:sequence-specific DNA binding"/>
    <property type="evidence" value="ECO:0007669"/>
    <property type="project" value="InterPro"/>
</dbReference>
<reference evidence="6" key="1">
    <citation type="submission" date="2011-09" db="EMBL/GenBank/DDBJ databases">
        <title>The permanent draft genome of Mucilaginibacter paludis DSM 18603.</title>
        <authorList>
            <consortium name="US DOE Joint Genome Institute (JGI-PGF)"/>
            <person name="Lucas S."/>
            <person name="Han J."/>
            <person name="Lapidus A."/>
            <person name="Bruce D."/>
            <person name="Goodwin L."/>
            <person name="Pitluck S."/>
            <person name="Peters L."/>
            <person name="Kyrpides N."/>
            <person name="Mavromatis K."/>
            <person name="Ivanova N."/>
            <person name="Mikhailova N."/>
            <person name="Held B."/>
            <person name="Detter J.C."/>
            <person name="Tapia R."/>
            <person name="Han C."/>
            <person name="Land M."/>
            <person name="Hauser L."/>
            <person name="Markowitz V."/>
            <person name="Cheng J.-F."/>
            <person name="Hugenholtz P."/>
            <person name="Woyke T."/>
            <person name="Wu D."/>
            <person name="Tindall B."/>
            <person name="Brambilla E."/>
            <person name="Klenk H.-P."/>
            <person name="Eisen J.A."/>
        </authorList>
    </citation>
    <scope>NUCLEOTIDE SEQUENCE [LARGE SCALE GENOMIC DNA]</scope>
    <source>
        <strain evidence="6">DSM 18603</strain>
    </source>
</reference>
<organism evidence="6 7">
    <name type="scientific">Mucilaginibacter paludis DSM 18603</name>
    <dbReference type="NCBI Taxonomy" id="714943"/>
    <lineage>
        <taxon>Bacteria</taxon>
        <taxon>Pseudomonadati</taxon>
        <taxon>Bacteroidota</taxon>
        <taxon>Sphingobacteriia</taxon>
        <taxon>Sphingobacteriales</taxon>
        <taxon>Sphingobacteriaceae</taxon>
        <taxon>Mucilaginibacter</taxon>
    </lineage>
</organism>
<dbReference type="PROSITE" id="PS01124">
    <property type="entry name" value="HTH_ARAC_FAMILY_2"/>
    <property type="match status" value="1"/>
</dbReference>
<name>H1Y066_9SPHI</name>
<dbReference type="HOGENOM" id="CLU_073843_0_0_10"/>
<dbReference type="SUPFAM" id="SSF51215">
    <property type="entry name" value="Regulatory protein AraC"/>
    <property type="match status" value="1"/>
</dbReference>
<dbReference type="InterPro" id="IPR009057">
    <property type="entry name" value="Homeodomain-like_sf"/>
</dbReference>
<accession>H1Y066</accession>
<dbReference type="InterPro" id="IPR037923">
    <property type="entry name" value="HTH-like"/>
</dbReference>
<sequence>MEESPKILYSCYAHISRDGEQFIPNHVFSYIVSGSQEMQVGDQNFHFKAGDFRFFRKNQLCRFEKQPPPGGEFISVSIEMDQDTLRSFSAEHNLHMTNAYTGENTLLLQPKPLLTNYIDSLRPYLHHTGKLNKLLTTLKVKECIMLLLETNPALQDALFDFSEPGKINLEAYMNQNYKFNVDINRFAYLTGRSLATFKRDFEKIFHIPPNRWLQQKRLDDAYYLIKEKKRKSSEVYLEVGFKDFSHFSFAFKKAFGIAPSRLTSQPVDKRF</sequence>
<keyword evidence="2" id="KW-0805">Transcription regulation</keyword>
<keyword evidence="1" id="KW-0963">Cytoplasm</keyword>
<dbReference type="PANTHER" id="PTHR46796">
    <property type="entry name" value="HTH-TYPE TRANSCRIPTIONAL ACTIVATOR RHAS-RELATED"/>
    <property type="match status" value="1"/>
</dbReference>
<evidence type="ECO:0000259" key="5">
    <source>
        <dbReference type="PROSITE" id="PS01124"/>
    </source>
</evidence>
<keyword evidence="7" id="KW-1185">Reference proteome</keyword>
<dbReference type="AlphaFoldDB" id="H1Y066"/>
<evidence type="ECO:0000256" key="3">
    <source>
        <dbReference type="ARBA" id="ARBA00023125"/>
    </source>
</evidence>
<dbReference type="InterPro" id="IPR018060">
    <property type="entry name" value="HTH_AraC"/>
</dbReference>
<evidence type="ECO:0000313" key="6">
    <source>
        <dbReference type="EMBL" id="EHQ27975.1"/>
    </source>
</evidence>
<keyword evidence="3" id="KW-0238">DNA-binding</keyword>
<evidence type="ECO:0000313" key="7">
    <source>
        <dbReference type="Proteomes" id="UP000002774"/>
    </source>
</evidence>
<gene>
    <name evidence="6" type="ORF">Mucpa_3883</name>
</gene>
<dbReference type="Pfam" id="PF12833">
    <property type="entry name" value="HTH_18"/>
    <property type="match status" value="1"/>
</dbReference>
<dbReference type="STRING" id="714943.Mucpa_3883"/>
<dbReference type="Gene3D" id="1.10.10.60">
    <property type="entry name" value="Homeodomain-like"/>
    <property type="match status" value="1"/>
</dbReference>
<feature type="domain" description="HTH araC/xylS-type" evidence="5">
    <location>
        <begin position="167"/>
        <end position="265"/>
    </location>
</feature>
<proteinExistence type="predicted"/>
<dbReference type="SMART" id="SM00342">
    <property type="entry name" value="HTH_ARAC"/>
    <property type="match status" value="1"/>
</dbReference>